<evidence type="ECO:0000259" key="5">
    <source>
        <dbReference type="Pfam" id="PF00496"/>
    </source>
</evidence>
<dbReference type="Gene3D" id="3.10.105.10">
    <property type="entry name" value="Dipeptide-binding Protein, Domain 3"/>
    <property type="match status" value="1"/>
</dbReference>
<keyword evidence="4" id="KW-0732">Signal</keyword>
<dbReference type="InterPro" id="IPR006311">
    <property type="entry name" value="TAT_signal"/>
</dbReference>
<dbReference type="GO" id="GO:0015833">
    <property type="term" value="P:peptide transport"/>
    <property type="evidence" value="ECO:0007669"/>
    <property type="project" value="TreeGrafter"/>
</dbReference>
<evidence type="ECO:0000256" key="2">
    <source>
        <dbReference type="ARBA" id="ARBA00005695"/>
    </source>
</evidence>
<evidence type="ECO:0000256" key="3">
    <source>
        <dbReference type="ARBA" id="ARBA00022448"/>
    </source>
</evidence>
<dbReference type="SUPFAM" id="SSF53850">
    <property type="entry name" value="Periplasmic binding protein-like II"/>
    <property type="match status" value="1"/>
</dbReference>
<dbReference type="CDD" id="cd08512">
    <property type="entry name" value="PBP2_NikA_DppA_OppA_like_7"/>
    <property type="match status" value="1"/>
</dbReference>
<comment type="caution">
    <text evidence="6">The sequence shown here is derived from an EMBL/GenBank/DDBJ whole genome shotgun (WGS) entry which is preliminary data.</text>
</comment>
<dbReference type="PANTHER" id="PTHR30290">
    <property type="entry name" value="PERIPLASMIC BINDING COMPONENT OF ABC TRANSPORTER"/>
    <property type="match status" value="1"/>
</dbReference>
<dbReference type="InterPro" id="IPR030678">
    <property type="entry name" value="Peptide/Ni-bd"/>
</dbReference>
<keyword evidence="3" id="KW-0813">Transport</keyword>
<proteinExistence type="inferred from homology"/>
<name>A0A512NDD3_9HYPH</name>
<dbReference type="RefSeq" id="WP_147151332.1">
    <property type="nucleotide sequence ID" value="NZ_BKAJ01000072.1"/>
</dbReference>
<feature type="domain" description="Solute-binding protein family 5" evidence="5">
    <location>
        <begin position="88"/>
        <end position="455"/>
    </location>
</feature>
<keyword evidence="7" id="KW-1185">Reference proteome</keyword>
<dbReference type="AlphaFoldDB" id="A0A512NDD3"/>
<evidence type="ECO:0000313" key="6">
    <source>
        <dbReference type="EMBL" id="GEP56960.1"/>
    </source>
</evidence>
<dbReference type="FunFam" id="3.90.76.10:FF:000007">
    <property type="entry name" value="Dipeptide ABC transporter periplasmic dipeptide-binding protein"/>
    <property type="match status" value="1"/>
</dbReference>
<comment type="similarity">
    <text evidence="2">Belongs to the bacterial solute-binding protein 5 family.</text>
</comment>
<dbReference type="PROSITE" id="PS51318">
    <property type="entry name" value="TAT"/>
    <property type="match status" value="1"/>
</dbReference>
<dbReference type="OrthoDB" id="9803988at2"/>
<accession>A0A512NDD3</accession>
<comment type="subcellular location">
    <subcellularLocation>
        <location evidence="1">Periplasm</location>
    </subcellularLocation>
</comment>
<dbReference type="Gene3D" id="3.90.76.10">
    <property type="entry name" value="Dipeptide-binding Protein, Domain 1"/>
    <property type="match status" value="1"/>
</dbReference>
<dbReference type="PANTHER" id="PTHR30290:SF10">
    <property type="entry name" value="PERIPLASMIC OLIGOPEPTIDE-BINDING PROTEIN-RELATED"/>
    <property type="match status" value="1"/>
</dbReference>
<evidence type="ECO:0000256" key="1">
    <source>
        <dbReference type="ARBA" id="ARBA00004418"/>
    </source>
</evidence>
<dbReference type="GO" id="GO:0030288">
    <property type="term" value="C:outer membrane-bounded periplasmic space"/>
    <property type="evidence" value="ECO:0007669"/>
    <property type="project" value="UniProtKB-ARBA"/>
</dbReference>
<organism evidence="6 7">
    <name type="scientific">Reyranella soli</name>
    <dbReference type="NCBI Taxonomy" id="1230389"/>
    <lineage>
        <taxon>Bacteria</taxon>
        <taxon>Pseudomonadati</taxon>
        <taxon>Pseudomonadota</taxon>
        <taxon>Alphaproteobacteria</taxon>
        <taxon>Hyphomicrobiales</taxon>
        <taxon>Reyranellaceae</taxon>
        <taxon>Reyranella</taxon>
    </lineage>
</organism>
<dbReference type="Gene3D" id="3.40.190.10">
    <property type="entry name" value="Periplasmic binding protein-like II"/>
    <property type="match status" value="1"/>
</dbReference>
<dbReference type="GO" id="GO:0043190">
    <property type="term" value="C:ATP-binding cassette (ABC) transporter complex"/>
    <property type="evidence" value="ECO:0007669"/>
    <property type="project" value="InterPro"/>
</dbReference>
<dbReference type="EMBL" id="BKAJ01000072">
    <property type="protein sequence ID" value="GEP56960.1"/>
    <property type="molecule type" value="Genomic_DNA"/>
</dbReference>
<evidence type="ECO:0000313" key="7">
    <source>
        <dbReference type="Proteomes" id="UP000321058"/>
    </source>
</evidence>
<dbReference type="Proteomes" id="UP000321058">
    <property type="component" value="Unassembled WGS sequence"/>
</dbReference>
<dbReference type="InterPro" id="IPR000914">
    <property type="entry name" value="SBP_5_dom"/>
</dbReference>
<dbReference type="PIRSF" id="PIRSF002741">
    <property type="entry name" value="MppA"/>
    <property type="match status" value="1"/>
</dbReference>
<protein>
    <submittedName>
        <fullName evidence="6">ABC transporter substrate-binding protein</fullName>
    </submittedName>
</protein>
<evidence type="ECO:0000256" key="4">
    <source>
        <dbReference type="ARBA" id="ARBA00022729"/>
    </source>
</evidence>
<dbReference type="Pfam" id="PF00496">
    <property type="entry name" value="SBP_bac_5"/>
    <property type="match status" value="1"/>
</dbReference>
<dbReference type="GO" id="GO:1904680">
    <property type="term" value="F:peptide transmembrane transporter activity"/>
    <property type="evidence" value="ECO:0007669"/>
    <property type="project" value="TreeGrafter"/>
</dbReference>
<dbReference type="InterPro" id="IPR039424">
    <property type="entry name" value="SBP_5"/>
</dbReference>
<gene>
    <name evidence="6" type="ORF">RSO01_41260</name>
</gene>
<sequence>MRRRSFIKTTSAAGVVVAAAPAIWSEAKAQARNETLLIVGESPPNSMDIHGVGANRPAYEVSWNTHDRLMTYGVKKDANGNDHYDYTKLEPELATEWDLKPNSVTFKLRRDAKFHDGTPITAKDVKWSFDRAVTVGGFPTFQMAAGSLEKPDQFVVVDDNTFRVDFIRSDKLTMPDIGVPVPVIMNSELCKKNATATDPWAMEWCKNNHASGGAYKVERWQPGQEVVYARNDDWKNGPLPKIKRVVMRIIPSAGNRRALLERGDADLSFDLPSKDFSELKSSPKLTVIGTPIENAMMYLGMNVNQKPFDNVKVRQAVAYAVPYQQIMDSVMFGQAIPLFGGADNKFKGVYWPQKDGYKTDIAKAKALMAEAGYPQGFETTLSFDLGLASTNEPLTVLVQESLAQIGIKTTINKIPGANWRGELLKKNMPMITNAFGGWLNYPEYFFFWCYHGQNAVFNTMGYKNPAMDALIDKARFTTGPEYEAAVKGFIDMAFEEVPRVPIYQPLLNVAMQKNVTGYRYWFHRQLDYRQLAKG</sequence>
<reference evidence="6 7" key="1">
    <citation type="submission" date="2019-07" db="EMBL/GenBank/DDBJ databases">
        <title>Whole genome shotgun sequence of Reyranella soli NBRC 108950.</title>
        <authorList>
            <person name="Hosoyama A."/>
            <person name="Uohara A."/>
            <person name="Ohji S."/>
            <person name="Ichikawa N."/>
        </authorList>
    </citation>
    <scope>NUCLEOTIDE SEQUENCE [LARGE SCALE GENOMIC DNA]</scope>
    <source>
        <strain evidence="6 7">NBRC 108950</strain>
    </source>
</reference>